<dbReference type="RefSeq" id="WP_114125475.1">
    <property type="nucleotide sequence ID" value="NZ_QOUI01000002.1"/>
</dbReference>
<dbReference type="EMBL" id="QOUI01000002">
    <property type="protein sequence ID" value="RCK70705.1"/>
    <property type="molecule type" value="Genomic_DNA"/>
</dbReference>
<proteinExistence type="predicted"/>
<dbReference type="SUPFAM" id="SSF57783">
    <property type="entry name" value="Zinc beta-ribbon"/>
    <property type="match status" value="1"/>
</dbReference>
<dbReference type="Proteomes" id="UP000252770">
    <property type="component" value="Unassembled WGS sequence"/>
</dbReference>
<name>A0A367YXS0_9ACTN</name>
<dbReference type="InterPro" id="IPR038567">
    <property type="entry name" value="T_Elf1_sf"/>
</dbReference>
<organism evidence="1 2">
    <name type="scientific">Desertihabitans brevis</name>
    <dbReference type="NCBI Taxonomy" id="2268447"/>
    <lineage>
        <taxon>Bacteria</taxon>
        <taxon>Bacillati</taxon>
        <taxon>Actinomycetota</taxon>
        <taxon>Actinomycetes</taxon>
        <taxon>Propionibacteriales</taxon>
        <taxon>Propionibacteriaceae</taxon>
        <taxon>Desertihabitans</taxon>
    </lineage>
</organism>
<evidence type="ECO:0000313" key="2">
    <source>
        <dbReference type="Proteomes" id="UP000252770"/>
    </source>
</evidence>
<comment type="caution">
    <text evidence="1">The sequence shown here is derived from an EMBL/GenBank/DDBJ whole genome shotgun (WGS) entry which is preliminary data.</text>
</comment>
<gene>
    <name evidence="1" type="ORF">DT076_04680</name>
</gene>
<accession>A0A367YXS0</accession>
<protein>
    <recommendedName>
        <fullName evidence="3">Insertion element protein</fullName>
    </recommendedName>
</protein>
<evidence type="ECO:0008006" key="3">
    <source>
        <dbReference type="Google" id="ProtNLM"/>
    </source>
</evidence>
<sequence length="59" mass="6606">MSTLRSPVFHCPFCGEEDLVPAERYADDTVGGWHCRSCDRLFSVTLHDVNHSRTSGGPR</sequence>
<reference evidence="1 2" key="1">
    <citation type="submission" date="2018-07" db="EMBL/GenBank/DDBJ databases">
        <title>Desertimonas flava gen. nov. sp. nov.</title>
        <authorList>
            <person name="Liu S."/>
        </authorList>
    </citation>
    <scope>NUCLEOTIDE SEQUENCE [LARGE SCALE GENOMIC DNA]</scope>
    <source>
        <strain evidence="1 2">16Sb5-5</strain>
    </source>
</reference>
<evidence type="ECO:0000313" key="1">
    <source>
        <dbReference type="EMBL" id="RCK70705.1"/>
    </source>
</evidence>
<dbReference type="Gene3D" id="2.20.25.190">
    <property type="match status" value="1"/>
</dbReference>
<dbReference type="AlphaFoldDB" id="A0A367YXS0"/>
<keyword evidence="2" id="KW-1185">Reference proteome</keyword>